<dbReference type="Pfam" id="PF05170">
    <property type="entry name" value="AsmA"/>
    <property type="match status" value="2"/>
</dbReference>
<keyword evidence="2" id="KW-1133">Transmembrane helix</keyword>
<proteinExistence type="predicted"/>
<keyword evidence="2" id="KW-0812">Transmembrane</keyword>
<evidence type="ECO:0000259" key="3">
    <source>
        <dbReference type="Pfam" id="PF05170"/>
    </source>
</evidence>
<protein>
    <submittedName>
        <fullName evidence="4">Cell envelope biogenesis protein AsmA</fullName>
    </submittedName>
</protein>
<reference evidence="5" key="1">
    <citation type="journal article" date="2019" name="Int. J. Syst. Evol. Microbiol.">
        <title>The Global Catalogue of Microorganisms (GCM) 10K type strain sequencing project: providing services to taxonomists for standard genome sequencing and annotation.</title>
        <authorList>
            <consortium name="The Broad Institute Genomics Platform"/>
            <consortium name="The Broad Institute Genome Sequencing Center for Infectious Disease"/>
            <person name="Wu L."/>
            <person name="Ma J."/>
        </authorList>
    </citation>
    <scope>NUCLEOTIDE SEQUENCE [LARGE SCALE GENOMIC DNA]</scope>
    <source>
        <strain evidence="5">JCM 17843</strain>
    </source>
</reference>
<evidence type="ECO:0000313" key="4">
    <source>
        <dbReference type="EMBL" id="GGO09869.1"/>
    </source>
</evidence>
<sequence>MVIKPLKDRTDMNDTALDASEKGARRWRLAGWISAGLLVVLLGLVLIAPGLIDWTAYKGRFETMMSTALGRQVVIAGDLSFRTLPTPALRAADVRIGNVPDGRADYLAKAERLDAVVALFPLLRGDIRIRRIELIAPEIALERAADGRGNWLLGGEAPKETDIPETDSAMAAISVDDFVVRKGTLSFYDAQSMQEFKASAIELRLVAESLSGPFQGQARMQVADVPLDLSIKASRFERAARVPVSVTMMVRDAKATLSGWFRLQDADAHRPQMALSAGINIPDLAVLLGDMGNMASHPLPVIAGLDQPFSLEGDLSVDGDIRLSDLRGKFAATTLSGALLYIMEDDPALTATVRADQIDLDPFFAKDAVEAAAAEGASIFSEKTVNWPDVPEDLALTLSLAVDAAHYRGGMISRATMELHSEDGVLVIEQARANLPGASSLSLNGQLMQMGENPQLAGTLKASSSNVRAVLDWLEIALPIPRDRLSSLVFESAVKATPNDIAFDDLSLVLDASRLEGTALMAFGTDQSALEADIRVDRLALDDYFLPPAPDAPPFDRVDLSRRANDMLVDPESLDLRLKLALGRLSAFGQELRDVQLVLDRHMDALTVERAAFKNQEGADFGFSGRVQAGDDIPGIDMLVRGSLPDLARAVDALAVTSLPFLRSVGSVTFEGRIAGALTDMEVDLGGQLAGGRLTARGKAGSVLDPKAGILDMDLTVDHPSHRALAARFGFDALAHGDALPVHLEAQLSGPAMGLDVAGEGRLLGGQMDVTGQMAGHDGAQTLELDITATHPELAQLVRQVIPDYRPRKAELGPLSGHLSVAYDASSHRLGLKIAPSEMGPSRVSGTLDVILAKDRPFLTAELDLGAMPLSDFLPPASTGIMPARKTGTRRWSQEPLALEGLRGFDGTLALAAQVMTLDPWKLDAPVVEARLDQGVLTLDAVTGKLFGGDLSMSGALDVGGVPDLSLTYALKDSRFADMLKATLGHGIIDGQGSVAGAFSAKGNSQFDMVSSVSGQSRVHIQNGALIGVDLPGLVRGLKSASSAKELGALAFNAFSSGQTPFTDMTVDLQAQKGLVQMAPMRTALAAGQMESRASLDLGAWALSMTGTVRLEDYPDAPPIGFDLGGAVSNPTIALDTDPLLRWRASQLATSVFKRLDIPGSDLLKAPDVVGTKPRPDVPLKEDAPTETPPKP</sequence>
<feature type="compositionally biased region" description="Basic and acidic residues" evidence="1">
    <location>
        <begin position="1174"/>
        <end position="1184"/>
    </location>
</feature>
<dbReference type="Proteomes" id="UP000602381">
    <property type="component" value="Unassembled WGS sequence"/>
</dbReference>
<comment type="caution">
    <text evidence="4">The sequence shown here is derived from an EMBL/GenBank/DDBJ whole genome shotgun (WGS) entry which is preliminary data.</text>
</comment>
<feature type="transmembrane region" description="Helical" evidence="2">
    <location>
        <begin position="29"/>
        <end position="52"/>
    </location>
</feature>
<dbReference type="PANTHER" id="PTHR30441">
    <property type="entry name" value="DUF748 DOMAIN-CONTAINING PROTEIN"/>
    <property type="match status" value="1"/>
</dbReference>
<dbReference type="InterPro" id="IPR052894">
    <property type="entry name" value="AsmA-related"/>
</dbReference>
<feature type="domain" description="AsmA" evidence="3">
    <location>
        <begin position="29"/>
        <end position="213"/>
    </location>
</feature>
<organism evidence="4 5">
    <name type="scientific">Iodidimonas muriae</name>
    <dbReference type="NCBI Taxonomy" id="261467"/>
    <lineage>
        <taxon>Bacteria</taxon>
        <taxon>Pseudomonadati</taxon>
        <taxon>Pseudomonadota</taxon>
        <taxon>Alphaproteobacteria</taxon>
        <taxon>Iodidimonadales</taxon>
        <taxon>Iodidimonadaceae</taxon>
        <taxon>Iodidimonas</taxon>
    </lineage>
</organism>
<evidence type="ECO:0000256" key="2">
    <source>
        <dbReference type="SAM" id="Phobius"/>
    </source>
</evidence>
<name>A0ABQ2LCK7_9PROT</name>
<evidence type="ECO:0000313" key="5">
    <source>
        <dbReference type="Proteomes" id="UP000602381"/>
    </source>
</evidence>
<dbReference type="PANTHER" id="PTHR30441:SF4">
    <property type="entry name" value="PROTEIN ASMA"/>
    <property type="match status" value="1"/>
</dbReference>
<evidence type="ECO:0000256" key="1">
    <source>
        <dbReference type="SAM" id="MobiDB-lite"/>
    </source>
</evidence>
<keyword evidence="5" id="KW-1185">Reference proteome</keyword>
<accession>A0ABQ2LCK7</accession>
<dbReference type="InterPro" id="IPR007844">
    <property type="entry name" value="AsmA"/>
</dbReference>
<dbReference type="EMBL" id="BMOV01000003">
    <property type="protein sequence ID" value="GGO09869.1"/>
    <property type="molecule type" value="Genomic_DNA"/>
</dbReference>
<feature type="domain" description="AsmA" evidence="3">
    <location>
        <begin position="888"/>
        <end position="1077"/>
    </location>
</feature>
<keyword evidence="2" id="KW-0472">Membrane</keyword>
<gene>
    <name evidence="4" type="ORF">GCM10007972_11880</name>
</gene>
<feature type="region of interest" description="Disordered" evidence="1">
    <location>
        <begin position="1162"/>
        <end position="1192"/>
    </location>
</feature>